<dbReference type="InterPro" id="IPR013106">
    <property type="entry name" value="Ig_V-set"/>
</dbReference>
<dbReference type="PROSITE" id="PS50835">
    <property type="entry name" value="IG_LIKE"/>
    <property type="match status" value="2"/>
</dbReference>
<evidence type="ECO:0000313" key="4">
    <source>
        <dbReference type="EMBL" id="KAL1022361.1"/>
    </source>
</evidence>
<comment type="caution">
    <text evidence="4">The sequence shown here is derived from an EMBL/GenBank/DDBJ whole genome shotgun (WGS) entry which is preliminary data.</text>
</comment>
<feature type="domain" description="Ig-like" evidence="3">
    <location>
        <begin position="25"/>
        <end position="124"/>
    </location>
</feature>
<dbReference type="InterPro" id="IPR003599">
    <property type="entry name" value="Ig_sub"/>
</dbReference>
<dbReference type="InterPro" id="IPR036179">
    <property type="entry name" value="Ig-like_dom_sf"/>
</dbReference>
<feature type="signal peptide" evidence="2">
    <location>
        <begin position="1"/>
        <end position="22"/>
    </location>
</feature>
<protein>
    <recommendedName>
        <fullName evidence="3">Ig-like domain-containing protein</fullName>
    </recommendedName>
</protein>
<sequence>MERRSLSVFWPLTILLLIQCHAVVPVTVSTNKPKVEVQENFDATLSCEFFTEQEKNPRIEWKKMGTDLSFVYFNEDFNGAYKGRAAIEGATVTLFKVTQKDAGVYRCEISAAKDSVTLGEANVTLKVLVPPHTPACVIPRSALTGSVVQLVCSDKQSMPPATYTWFKDNKLLTTPHKPNASYLINPTTGILVFKTVTRADTGQYSCQSTNGVGPAKMCEAQLMNIYDMNIAGIVAAVVVICLVIAICGFGGYYTHRNGNFSRHRGSVTVWPTSAARTFTELRTRLIPTTALLLRIQQTLNTPSLLCCEDLDHKKRYTIEAIYRYGMQVGTQYKPII</sequence>
<keyword evidence="2" id="KW-0732">Signal</keyword>
<dbReference type="AlphaFoldDB" id="A0ABD0XLU6"/>
<feature type="domain" description="Ig-like" evidence="3">
    <location>
        <begin position="134"/>
        <end position="223"/>
    </location>
</feature>
<gene>
    <name evidence="4" type="ORF">UPYG_G00025680</name>
</gene>
<organism evidence="4 5">
    <name type="scientific">Umbra pygmaea</name>
    <name type="common">Eastern mudminnow</name>
    <dbReference type="NCBI Taxonomy" id="75934"/>
    <lineage>
        <taxon>Eukaryota</taxon>
        <taxon>Metazoa</taxon>
        <taxon>Chordata</taxon>
        <taxon>Craniata</taxon>
        <taxon>Vertebrata</taxon>
        <taxon>Euteleostomi</taxon>
        <taxon>Actinopterygii</taxon>
        <taxon>Neopterygii</taxon>
        <taxon>Teleostei</taxon>
        <taxon>Protacanthopterygii</taxon>
        <taxon>Esociformes</taxon>
        <taxon>Umbridae</taxon>
        <taxon>Umbra</taxon>
    </lineage>
</organism>
<dbReference type="InterPro" id="IPR013783">
    <property type="entry name" value="Ig-like_fold"/>
</dbReference>
<dbReference type="SMART" id="SM00409">
    <property type="entry name" value="IG"/>
    <property type="match status" value="2"/>
</dbReference>
<evidence type="ECO:0000313" key="5">
    <source>
        <dbReference type="Proteomes" id="UP001557470"/>
    </source>
</evidence>
<dbReference type="Pfam" id="PF13927">
    <property type="entry name" value="Ig_3"/>
    <property type="match status" value="1"/>
</dbReference>
<dbReference type="InterPro" id="IPR042625">
    <property type="entry name" value="JAM2"/>
</dbReference>
<feature type="transmembrane region" description="Helical" evidence="1">
    <location>
        <begin position="230"/>
        <end position="254"/>
    </location>
</feature>
<name>A0ABD0XLU6_UMBPY</name>
<keyword evidence="1" id="KW-0472">Membrane</keyword>
<dbReference type="EMBL" id="JAGEUA010000001">
    <property type="protein sequence ID" value="KAL1022361.1"/>
    <property type="molecule type" value="Genomic_DNA"/>
</dbReference>
<evidence type="ECO:0000256" key="2">
    <source>
        <dbReference type="SAM" id="SignalP"/>
    </source>
</evidence>
<keyword evidence="1" id="KW-1133">Transmembrane helix</keyword>
<dbReference type="Pfam" id="PF07686">
    <property type="entry name" value="V-set"/>
    <property type="match status" value="1"/>
</dbReference>
<dbReference type="InterPro" id="IPR007110">
    <property type="entry name" value="Ig-like_dom"/>
</dbReference>
<reference evidence="4 5" key="1">
    <citation type="submission" date="2024-06" db="EMBL/GenBank/DDBJ databases">
        <authorList>
            <person name="Pan Q."/>
            <person name="Wen M."/>
            <person name="Jouanno E."/>
            <person name="Zahm M."/>
            <person name="Klopp C."/>
            <person name="Cabau C."/>
            <person name="Louis A."/>
            <person name="Berthelot C."/>
            <person name="Parey E."/>
            <person name="Roest Crollius H."/>
            <person name="Montfort J."/>
            <person name="Robinson-Rechavi M."/>
            <person name="Bouchez O."/>
            <person name="Lampietro C."/>
            <person name="Lopez Roques C."/>
            <person name="Donnadieu C."/>
            <person name="Postlethwait J."/>
            <person name="Bobe J."/>
            <person name="Verreycken H."/>
            <person name="Guiguen Y."/>
        </authorList>
    </citation>
    <scope>NUCLEOTIDE SEQUENCE [LARGE SCALE GENOMIC DNA]</scope>
    <source>
        <strain evidence="4">Up_M1</strain>
        <tissue evidence="4">Testis</tissue>
    </source>
</reference>
<proteinExistence type="predicted"/>
<evidence type="ECO:0000259" key="3">
    <source>
        <dbReference type="PROSITE" id="PS50835"/>
    </source>
</evidence>
<evidence type="ECO:0000256" key="1">
    <source>
        <dbReference type="SAM" id="Phobius"/>
    </source>
</evidence>
<dbReference type="SMART" id="SM00408">
    <property type="entry name" value="IGc2"/>
    <property type="match status" value="2"/>
</dbReference>
<feature type="chain" id="PRO_5044856684" description="Ig-like domain-containing protein" evidence="2">
    <location>
        <begin position="23"/>
        <end position="336"/>
    </location>
</feature>
<dbReference type="Proteomes" id="UP001557470">
    <property type="component" value="Unassembled WGS sequence"/>
</dbReference>
<keyword evidence="5" id="KW-1185">Reference proteome</keyword>
<dbReference type="PANTHER" id="PTHR44663:SF3">
    <property type="entry name" value="JUNCTIONAL ADHESION MOLECULE 2A"/>
    <property type="match status" value="1"/>
</dbReference>
<dbReference type="PANTHER" id="PTHR44663">
    <property type="entry name" value="JUNCTIONAL ADHESION MOLECULE B"/>
    <property type="match status" value="1"/>
</dbReference>
<accession>A0ABD0XLU6</accession>
<dbReference type="Gene3D" id="2.60.40.10">
    <property type="entry name" value="Immunoglobulins"/>
    <property type="match status" value="2"/>
</dbReference>
<dbReference type="InterPro" id="IPR003598">
    <property type="entry name" value="Ig_sub2"/>
</dbReference>
<keyword evidence="1" id="KW-0812">Transmembrane</keyword>
<dbReference type="SMART" id="SM00406">
    <property type="entry name" value="IGv"/>
    <property type="match status" value="1"/>
</dbReference>
<dbReference type="SUPFAM" id="SSF48726">
    <property type="entry name" value="Immunoglobulin"/>
    <property type="match status" value="2"/>
</dbReference>